<dbReference type="AlphaFoldDB" id="A0A1W0A5G4"/>
<protein>
    <recommendedName>
        <fullName evidence="3">Ankyrin repeat</fullName>
    </recommendedName>
</protein>
<dbReference type="PANTHER" id="PTHR46586">
    <property type="entry name" value="ANKYRIN REPEAT-CONTAINING PROTEIN"/>
    <property type="match status" value="1"/>
</dbReference>
<evidence type="ECO:0000313" key="1">
    <source>
        <dbReference type="EMBL" id="OQS05431.1"/>
    </source>
</evidence>
<dbReference type="Pfam" id="PF13637">
    <property type="entry name" value="Ank_4"/>
    <property type="match status" value="1"/>
</dbReference>
<organism evidence="1 2">
    <name type="scientific">Thraustotheca clavata</name>
    <dbReference type="NCBI Taxonomy" id="74557"/>
    <lineage>
        <taxon>Eukaryota</taxon>
        <taxon>Sar</taxon>
        <taxon>Stramenopiles</taxon>
        <taxon>Oomycota</taxon>
        <taxon>Saprolegniomycetes</taxon>
        <taxon>Saprolegniales</taxon>
        <taxon>Achlyaceae</taxon>
        <taxon>Thraustotheca</taxon>
    </lineage>
</organism>
<reference evidence="1 2" key="1">
    <citation type="journal article" date="2014" name="Genome Biol. Evol.">
        <title>The secreted proteins of Achlya hypogyna and Thraustotheca clavata identify the ancestral oomycete secretome and reveal gene acquisitions by horizontal gene transfer.</title>
        <authorList>
            <person name="Misner I."/>
            <person name="Blouin N."/>
            <person name="Leonard G."/>
            <person name="Richards T.A."/>
            <person name="Lane C.E."/>
        </authorList>
    </citation>
    <scope>NUCLEOTIDE SEQUENCE [LARGE SCALE GENOMIC DNA]</scope>
    <source>
        <strain evidence="1 2">ATCC 34112</strain>
    </source>
</reference>
<keyword evidence="2" id="KW-1185">Reference proteome</keyword>
<evidence type="ECO:0000313" key="2">
    <source>
        <dbReference type="Proteomes" id="UP000243217"/>
    </source>
</evidence>
<proteinExistence type="predicted"/>
<comment type="caution">
    <text evidence="1">The sequence shown here is derived from an EMBL/GenBank/DDBJ whole genome shotgun (WGS) entry which is preliminary data.</text>
</comment>
<gene>
    <name evidence="1" type="ORF">THRCLA_20624</name>
</gene>
<dbReference type="PANTHER" id="PTHR46586:SF3">
    <property type="entry name" value="ANKYRIN REPEAT-CONTAINING PROTEIN"/>
    <property type="match status" value="1"/>
</dbReference>
<dbReference type="EMBL" id="JNBS01000458">
    <property type="protein sequence ID" value="OQS05431.1"/>
    <property type="molecule type" value="Genomic_DNA"/>
</dbReference>
<dbReference type="InterPro" id="IPR052050">
    <property type="entry name" value="SecEffector_AnkRepeat"/>
</dbReference>
<dbReference type="OrthoDB" id="20872at2759"/>
<sequence length="140" mass="15793">MKVHDKSGVLNHAKYLHEQHNIKCTKEAITTAAYNGHLDVVKYLFKNRFEDLESADLDKIASSGQLEATLSNICMKITLKGAQQKRWAAEQCHLCIIKYLHGNRTEGCTNGAMNCAANYGHLNIVKYLHEIRTEGCTKMQ</sequence>
<accession>A0A1W0A5G4</accession>
<dbReference type="InterPro" id="IPR036770">
    <property type="entry name" value="Ankyrin_rpt-contain_sf"/>
</dbReference>
<dbReference type="SUPFAM" id="SSF140860">
    <property type="entry name" value="Pseudo ankyrin repeat-like"/>
    <property type="match status" value="1"/>
</dbReference>
<dbReference type="Gene3D" id="1.25.40.20">
    <property type="entry name" value="Ankyrin repeat-containing domain"/>
    <property type="match status" value="1"/>
</dbReference>
<dbReference type="Proteomes" id="UP000243217">
    <property type="component" value="Unassembled WGS sequence"/>
</dbReference>
<evidence type="ECO:0008006" key="3">
    <source>
        <dbReference type="Google" id="ProtNLM"/>
    </source>
</evidence>
<name>A0A1W0A5G4_9STRA</name>
<dbReference type="InterPro" id="IPR002110">
    <property type="entry name" value="Ankyrin_rpt"/>
</dbReference>